<keyword evidence="19" id="KW-1185">Reference proteome</keyword>
<feature type="short sequence motif" description="TonB C-terminal box" evidence="13">
    <location>
        <begin position="725"/>
        <end position="742"/>
    </location>
</feature>
<dbReference type="PROSITE" id="PS01156">
    <property type="entry name" value="TONB_DEPENDENT_REC_2"/>
    <property type="match status" value="1"/>
</dbReference>
<evidence type="ECO:0000259" key="16">
    <source>
        <dbReference type="Pfam" id="PF00593"/>
    </source>
</evidence>
<dbReference type="PANTHER" id="PTHR32552:SF81">
    <property type="entry name" value="TONB-DEPENDENT OUTER MEMBRANE RECEPTOR"/>
    <property type="match status" value="1"/>
</dbReference>
<feature type="signal peptide" evidence="15">
    <location>
        <begin position="1"/>
        <end position="26"/>
    </location>
</feature>
<feature type="domain" description="TonB-dependent receptor plug" evidence="17">
    <location>
        <begin position="51"/>
        <end position="159"/>
    </location>
</feature>
<keyword evidence="5 12" id="KW-0812">Transmembrane</keyword>
<protein>
    <submittedName>
        <fullName evidence="18">Iron complex outermembrane recepter protein</fullName>
    </submittedName>
</protein>
<accession>A0A1U6I2I2</accession>
<evidence type="ECO:0000256" key="2">
    <source>
        <dbReference type="ARBA" id="ARBA00022448"/>
    </source>
</evidence>
<dbReference type="EMBL" id="FVZE01000004">
    <property type="protein sequence ID" value="SLK02235.1"/>
    <property type="molecule type" value="Genomic_DNA"/>
</dbReference>
<dbReference type="InterPro" id="IPR000531">
    <property type="entry name" value="Beta-barrel_TonB"/>
</dbReference>
<evidence type="ECO:0000259" key="17">
    <source>
        <dbReference type="Pfam" id="PF07715"/>
    </source>
</evidence>
<organism evidence="18 19">
    <name type="scientific">Novosphingobium mathurense</name>
    <dbReference type="NCBI Taxonomy" id="428990"/>
    <lineage>
        <taxon>Bacteria</taxon>
        <taxon>Pseudomonadati</taxon>
        <taxon>Pseudomonadota</taxon>
        <taxon>Alphaproteobacteria</taxon>
        <taxon>Sphingomonadales</taxon>
        <taxon>Sphingomonadaceae</taxon>
        <taxon>Novosphingobium</taxon>
    </lineage>
</organism>
<dbReference type="CDD" id="cd01347">
    <property type="entry name" value="ligand_gated_channel"/>
    <property type="match status" value="1"/>
</dbReference>
<evidence type="ECO:0000256" key="1">
    <source>
        <dbReference type="ARBA" id="ARBA00004571"/>
    </source>
</evidence>
<dbReference type="SUPFAM" id="SSF56935">
    <property type="entry name" value="Porins"/>
    <property type="match status" value="1"/>
</dbReference>
<evidence type="ECO:0000256" key="10">
    <source>
        <dbReference type="ARBA" id="ARBA00023136"/>
    </source>
</evidence>
<dbReference type="GO" id="GO:0006826">
    <property type="term" value="P:iron ion transport"/>
    <property type="evidence" value="ECO:0007669"/>
    <property type="project" value="UniProtKB-KW"/>
</dbReference>
<comment type="subcellular location">
    <subcellularLocation>
        <location evidence="1 12">Cell outer membrane</location>
        <topology evidence="1 12">Multi-pass membrane protein</topology>
    </subcellularLocation>
</comment>
<feature type="domain" description="TonB-dependent receptor-like beta-barrel" evidence="16">
    <location>
        <begin position="247"/>
        <end position="705"/>
    </location>
</feature>
<evidence type="ECO:0000256" key="13">
    <source>
        <dbReference type="PROSITE-ProRule" id="PRU10144"/>
    </source>
</evidence>
<dbReference type="PANTHER" id="PTHR32552">
    <property type="entry name" value="FERRICHROME IRON RECEPTOR-RELATED"/>
    <property type="match status" value="1"/>
</dbReference>
<dbReference type="RefSeq" id="WP_079730776.1">
    <property type="nucleotide sequence ID" value="NZ_FVZE01000004.1"/>
</dbReference>
<dbReference type="Gene3D" id="2.40.170.20">
    <property type="entry name" value="TonB-dependent receptor, beta-barrel domain"/>
    <property type="match status" value="1"/>
</dbReference>
<evidence type="ECO:0000256" key="12">
    <source>
        <dbReference type="PROSITE-ProRule" id="PRU01360"/>
    </source>
</evidence>
<feature type="chain" id="PRO_5010538493" evidence="15">
    <location>
        <begin position="27"/>
        <end position="742"/>
    </location>
</feature>
<sequence>MSRNTLHLLPSGLALAIALTSVPAFAQATDEDSDLPNGEIVVTAAKRSENLQDVPISISAISGNALAASRANSDDDLVTKVANLQLTSIVGDNTPIFALRGVSMSDYSLNQSSPVATYYDEVYKGNFAFLGVAMYDLERVEVLRGPQGTLYGKNTTGGAVNIISRTAKLGETTGYVNLGYGNYNRMEASGAVNAPLGDNAAIRLAGTFARADGWFRNVVPGMPDLASTREYGVRGSIQFEPSDTVRFTLRASTSYQNPRNYGIYAQPEDINRPGLSKFEIASDIAQRRRARTYSVALTTNIDVSDTLGITSVTSWDKGKLSFYEDTDGTASQLLEIPYYDRASQFAQDLRLTSDTGGPFDFILGAYFNREKVFNRTTFEIGKDIDLTGDNMVTVDDCVEGLTNADPTDDGIACLFRNSFTQVKKSYAIYTDVKYELNSAITLRGGLRYTHDTGKQSDFRADALGVDESLVATLIPTSSLSYKTDNLSGKIGLDYNLADGNMIYASVSRGFRAPSFNAQAFFDPSELSVAKAEKVTSYEVGAKTQFAGRSVTLNMAAFYYDYRNQQFINVDPSTAAQTLLNIPKSRIYGAEAELTVRANDMISLHSGVGLLSSKIIDGTVSGTVVDGNRLSNAPSLTFNASLDLTVMDNDTGKLSLHPEMAYQSSQYFEVINVPRLQQSGYAILGAHLDFETADGRWTASIWGKNLTNKLYFTSRVDLLAGFGFDYNHIGTPRTYGASVGMKF</sequence>
<dbReference type="Pfam" id="PF00593">
    <property type="entry name" value="TonB_dep_Rec_b-barrel"/>
    <property type="match status" value="1"/>
</dbReference>
<evidence type="ECO:0000313" key="18">
    <source>
        <dbReference type="EMBL" id="SLK02235.1"/>
    </source>
</evidence>
<evidence type="ECO:0000256" key="5">
    <source>
        <dbReference type="ARBA" id="ARBA00022692"/>
    </source>
</evidence>
<comment type="similarity">
    <text evidence="12 14">Belongs to the TonB-dependent receptor family.</text>
</comment>
<evidence type="ECO:0000256" key="9">
    <source>
        <dbReference type="ARBA" id="ARBA00023077"/>
    </source>
</evidence>
<evidence type="ECO:0000256" key="6">
    <source>
        <dbReference type="ARBA" id="ARBA00022729"/>
    </source>
</evidence>
<dbReference type="PROSITE" id="PS52016">
    <property type="entry name" value="TONB_DEPENDENT_REC_3"/>
    <property type="match status" value="1"/>
</dbReference>
<dbReference type="InterPro" id="IPR012910">
    <property type="entry name" value="Plug_dom"/>
</dbReference>
<dbReference type="InterPro" id="IPR039426">
    <property type="entry name" value="TonB-dep_rcpt-like"/>
</dbReference>
<keyword evidence="9 14" id="KW-0798">TonB box</keyword>
<keyword evidence="3 12" id="KW-1134">Transmembrane beta strand</keyword>
<dbReference type="InterPro" id="IPR036942">
    <property type="entry name" value="Beta-barrel_TonB_sf"/>
</dbReference>
<evidence type="ECO:0000256" key="8">
    <source>
        <dbReference type="ARBA" id="ARBA00023065"/>
    </source>
</evidence>
<dbReference type="STRING" id="428990.SAMN06295987_10464"/>
<keyword evidence="11 12" id="KW-0998">Cell outer membrane</keyword>
<evidence type="ECO:0000256" key="3">
    <source>
        <dbReference type="ARBA" id="ARBA00022452"/>
    </source>
</evidence>
<name>A0A1U6I2I2_9SPHN</name>
<dbReference type="GO" id="GO:0009279">
    <property type="term" value="C:cell outer membrane"/>
    <property type="evidence" value="ECO:0007669"/>
    <property type="project" value="UniProtKB-SubCell"/>
</dbReference>
<keyword evidence="7" id="KW-0408">Iron</keyword>
<evidence type="ECO:0000256" key="4">
    <source>
        <dbReference type="ARBA" id="ARBA00022496"/>
    </source>
</evidence>
<evidence type="ECO:0000256" key="11">
    <source>
        <dbReference type="ARBA" id="ARBA00023237"/>
    </source>
</evidence>
<gene>
    <name evidence="18" type="ORF">SAMN06295987_10464</name>
</gene>
<dbReference type="AlphaFoldDB" id="A0A1U6I2I2"/>
<evidence type="ECO:0000313" key="19">
    <source>
        <dbReference type="Proteomes" id="UP000190989"/>
    </source>
</evidence>
<evidence type="ECO:0000256" key="15">
    <source>
        <dbReference type="SAM" id="SignalP"/>
    </source>
</evidence>
<keyword evidence="10 12" id="KW-0472">Membrane</keyword>
<keyword evidence="4" id="KW-0410">Iron transport</keyword>
<dbReference type="InterPro" id="IPR010917">
    <property type="entry name" value="TonB_rcpt_CS"/>
</dbReference>
<evidence type="ECO:0000256" key="7">
    <source>
        <dbReference type="ARBA" id="ARBA00023004"/>
    </source>
</evidence>
<keyword evidence="8" id="KW-0406">Ion transport</keyword>
<reference evidence="19" key="1">
    <citation type="submission" date="2017-02" db="EMBL/GenBank/DDBJ databases">
        <authorList>
            <person name="Varghese N."/>
            <person name="Submissions S."/>
        </authorList>
    </citation>
    <scope>NUCLEOTIDE SEQUENCE [LARGE SCALE GENOMIC DNA]</scope>
    <source>
        <strain evidence="19">SM117</strain>
    </source>
</reference>
<keyword evidence="2 12" id="KW-0813">Transport</keyword>
<dbReference type="Pfam" id="PF07715">
    <property type="entry name" value="Plug"/>
    <property type="match status" value="1"/>
</dbReference>
<evidence type="ECO:0000256" key="14">
    <source>
        <dbReference type="RuleBase" id="RU003357"/>
    </source>
</evidence>
<proteinExistence type="inferred from homology"/>
<keyword evidence="6 15" id="KW-0732">Signal</keyword>
<dbReference type="Proteomes" id="UP000190989">
    <property type="component" value="Unassembled WGS sequence"/>
</dbReference>